<dbReference type="PROSITE" id="PS50893">
    <property type="entry name" value="ABC_TRANSPORTER_2"/>
    <property type="match status" value="2"/>
</dbReference>
<accession>A0A5K7XD66</accession>
<feature type="domain" description="ABC transporter" evidence="9">
    <location>
        <begin position="5"/>
        <end position="236"/>
    </location>
</feature>
<gene>
    <name evidence="10" type="ORF">PLANPX_3534</name>
</gene>
<dbReference type="Proteomes" id="UP000326837">
    <property type="component" value="Chromosome"/>
</dbReference>
<evidence type="ECO:0000256" key="2">
    <source>
        <dbReference type="ARBA" id="ARBA00022475"/>
    </source>
</evidence>
<keyword evidence="7" id="KW-1278">Translocase</keyword>
<dbReference type="GO" id="GO:0005524">
    <property type="term" value="F:ATP binding"/>
    <property type="evidence" value="ECO:0007669"/>
    <property type="project" value="UniProtKB-KW"/>
</dbReference>
<name>A0A5K7XD66_9BACT</name>
<dbReference type="PANTHER" id="PTHR43790">
    <property type="entry name" value="CARBOHYDRATE TRANSPORT ATP-BINDING PROTEIN MG119-RELATED"/>
    <property type="match status" value="1"/>
</dbReference>
<evidence type="ECO:0000256" key="4">
    <source>
        <dbReference type="ARBA" id="ARBA00022737"/>
    </source>
</evidence>
<evidence type="ECO:0000256" key="3">
    <source>
        <dbReference type="ARBA" id="ARBA00022597"/>
    </source>
</evidence>
<evidence type="ECO:0000313" key="10">
    <source>
        <dbReference type="EMBL" id="BBO33922.1"/>
    </source>
</evidence>
<dbReference type="SMART" id="SM00382">
    <property type="entry name" value="AAA"/>
    <property type="match status" value="2"/>
</dbReference>
<dbReference type="InterPro" id="IPR003593">
    <property type="entry name" value="AAA+_ATPase"/>
</dbReference>
<dbReference type="AlphaFoldDB" id="A0A5K7XD66"/>
<evidence type="ECO:0000256" key="5">
    <source>
        <dbReference type="ARBA" id="ARBA00022741"/>
    </source>
</evidence>
<feature type="domain" description="ABC transporter" evidence="9">
    <location>
        <begin position="235"/>
        <end position="496"/>
    </location>
</feature>
<dbReference type="EMBL" id="AP021861">
    <property type="protein sequence ID" value="BBO33922.1"/>
    <property type="molecule type" value="Genomic_DNA"/>
</dbReference>
<dbReference type="PROSITE" id="PS00211">
    <property type="entry name" value="ABC_TRANSPORTER_1"/>
    <property type="match status" value="1"/>
</dbReference>
<dbReference type="GO" id="GO:0016887">
    <property type="term" value="F:ATP hydrolysis activity"/>
    <property type="evidence" value="ECO:0007669"/>
    <property type="project" value="InterPro"/>
</dbReference>
<evidence type="ECO:0000256" key="7">
    <source>
        <dbReference type="ARBA" id="ARBA00022967"/>
    </source>
</evidence>
<keyword evidence="8" id="KW-0472">Membrane</keyword>
<organism evidence="10 11">
    <name type="scientific">Lacipirellula parvula</name>
    <dbReference type="NCBI Taxonomy" id="2650471"/>
    <lineage>
        <taxon>Bacteria</taxon>
        <taxon>Pseudomonadati</taxon>
        <taxon>Planctomycetota</taxon>
        <taxon>Planctomycetia</taxon>
        <taxon>Pirellulales</taxon>
        <taxon>Lacipirellulaceae</taxon>
        <taxon>Lacipirellula</taxon>
    </lineage>
</organism>
<keyword evidence="5" id="KW-0547">Nucleotide-binding</keyword>
<evidence type="ECO:0000256" key="8">
    <source>
        <dbReference type="ARBA" id="ARBA00023136"/>
    </source>
</evidence>
<keyword evidence="3" id="KW-0762">Sugar transport</keyword>
<dbReference type="PANTHER" id="PTHR43790:SF3">
    <property type="entry name" value="D-ALLOSE IMPORT ATP-BINDING PROTEIN ALSA-RELATED"/>
    <property type="match status" value="1"/>
</dbReference>
<protein>
    <submittedName>
        <fullName evidence="10">Ribose ABC transport system</fullName>
    </submittedName>
</protein>
<evidence type="ECO:0000256" key="1">
    <source>
        <dbReference type="ARBA" id="ARBA00022448"/>
    </source>
</evidence>
<dbReference type="SUPFAM" id="SSF52540">
    <property type="entry name" value="P-loop containing nucleoside triphosphate hydrolases"/>
    <property type="match status" value="2"/>
</dbReference>
<dbReference type="Pfam" id="PF00005">
    <property type="entry name" value="ABC_tran"/>
    <property type="match status" value="2"/>
</dbReference>
<dbReference type="InterPro" id="IPR050107">
    <property type="entry name" value="ABC_carbohydrate_import_ATPase"/>
</dbReference>
<keyword evidence="6" id="KW-0067">ATP-binding</keyword>
<keyword evidence="1" id="KW-0813">Transport</keyword>
<sequence>MMSGVRHRFGATHALTGVDLQVYGGEVHALVGENGAGKSTLMKVLSGALVPDAGEMELDGVPYRPQSPADGRAAGIAMIYQELSLAPDLTVAENISLGVEPTRGPFVRRRALRERAAAALAEIGRPELPLDLPAGKLSVAEQQLVEIARSVAIGCRVLVLDEPTSTLPAQDVERLFALIRRLRERGLAIVYISHFLEEVKAECDRFTALRDGRTTGSGSVRETPVDRIVAMMVGREVKDLYPRSPRRPGETVLSCEKLGGVAKPESATLELRRGEVVGIAGIIGAGRTELLRAVMGLDPVQRGTVRVATVDGWQNPSERWRQGMGLVSEDRKFEGLALELSIAENITLPKLSGLTPRGWVTPGAQARASRPLIDRLGIKCHSPRQQVGALSGGNQQKVAIARLLHADVDVLLLDEPTRGIDVGSKAEICRLIDELAAGDAARGRAPRAVLVVSSYLPELLGLCDRIAVMCRGRLGPARPIAEWTEHRIMLAATGADESTEFWREAVAAP</sequence>
<evidence type="ECO:0000313" key="11">
    <source>
        <dbReference type="Proteomes" id="UP000326837"/>
    </source>
</evidence>
<dbReference type="InterPro" id="IPR003439">
    <property type="entry name" value="ABC_transporter-like_ATP-bd"/>
</dbReference>
<dbReference type="Gene3D" id="3.40.50.300">
    <property type="entry name" value="P-loop containing nucleotide triphosphate hydrolases"/>
    <property type="match status" value="2"/>
</dbReference>
<keyword evidence="4" id="KW-0677">Repeat</keyword>
<evidence type="ECO:0000259" key="9">
    <source>
        <dbReference type="PROSITE" id="PS50893"/>
    </source>
</evidence>
<keyword evidence="2" id="KW-1003">Cell membrane</keyword>
<dbReference type="KEGG" id="lpav:PLANPX_3534"/>
<dbReference type="CDD" id="cd03215">
    <property type="entry name" value="ABC_Carb_Monos_II"/>
    <property type="match status" value="1"/>
</dbReference>
<dbReference type="InterPro" id="IPR017871">
    <property type="entry name" value="ABC_transporter-like_CS"/>
</dbReference>
<proteinExistence type="predicted"/>
<dbReference type="CDD" id="cd03216">
    <property type="entry name" value="ABC_Carb_Monos_I"/>
    <property type="match status" value="1"/>
</dbReference>
<keyword evidence="11" id="KW-1185">Reference proteome</keyword>
<evidence type="ECO:0000256" key="6">
    <source>
        <dbReference type="ARBA" id="ARBA00022840"/>
    </source>
</evidence>
<reference evidence="11" key="1">
    <citation type="submission" date="2019-10" db="EMBL/GenBank/DDBJ databases">
        <title>Lacipirellula parvula gen. nov., sp. nov., representing a lineage of planctomycetes widespread in freshwater anoxic habitats, and description of the family Lacipirellulaceae.</title>
        <authorList>
            <person name="Dedysh S.N."/>
            <person name="Kulichevskaya I.S."/>
            <person name="Beletsky A.V."/>
            <person name="Rakitin A.L."/>
            <person name="Mardanov A.V."/>
            <person name="Ivanova A.A."/>
            <person name="Saltykova V.X."/>
            <person name="Rijpstra W.I.C."/>
            <person name="Sinninghe Damste J.S."/>
            <person name="Ravin N.V."/>
        </authorList>
    </citation>
    <scope>NUCLEOTIDE SEQUENCE [LARGE SCALE GENOMIC DNA]</scope>
    <source>
        <strain evidence="11">PX69</strain>
    </source>
</reference>
<dbReference type="InterPro" id="IPR027417">
    <property type="entry name" value="P-loop_NTPase"/>
</dbReference>